<feature type="signal peptide" evidence="2">
    <location>
        <begin position="1"/>
        <end position="29"/>
    </location>
</feature>
<dbReference type="PROSITE" id="PS51257">
    <property type="entry name" value="PROKAR_LIPOPROTEIN"/>
    <property type="match status" value="1"/>
</dbReference>
<dbReference type="Proteomes" id="UP000192790">
    <property type="component" value="Unassembled WGS sequence"/>
</dbReference>
<gene>
    <name evidence="5" type="ORF">SAMN02745168_2382</name>
</gene>
<sequence>MKQRRWLILALAAALCMALAACGTTSSQATPTPTATPEPSPVRTSLILGLDDSFPPMGYVENGEIVGFDIDVAKAVCELKGWELKLQPIDWSANEMELNSGNIDCIWNGMTLTDARLETMSCSDPYMNNNQVVVVMADSDYETLADLAGKKLALQTGSSAEEALNNNADFKNSLGKVNTFENNMLAMMDLESGSSDAVLMDEIVANYYIANEGSPFKVIGESLASEEYGIGFRKADTELRDEVNAALKELAKNGKLAEISTKWFGKDVTTIKAD</sequence>
<dbReference type="PANTHER" id="PTHR35936">
    <property type="entry name" value="MEMBRANE-BOUND LYTIC MUREIN TRANSGLYCOSYLASE F"/>
    <property type="match status" value="1"/>
</dbReference>
<name>A0A1W2BU94_9FIRM</name>
<feature type="domain" description="Ionotropic glutamate receptor C-terminal" evidence="4">
    <location>
        <begin position="45"/>
        <end position="266"/>
    </location>
</feature>
<dbReference type="SMART" id="SM00062">
    <property type="entry name" value="PBPb"/>
    <property type="match status" value="1"/>
</dbReference>
<feature type="chain" id="PRO_5010744459" evidence="2">
    <location>
        <begin position="30"/>
        <end position="274"/>
    </location>
</feature>
<dbReference type="PANTHER" id="PTHR35936:SF19">
    <property type="entry name" value="AMINO-ACID-BINDING PROTEIN YXEM-RELATED"/>
    <property type="match status" value="1"/>
</dbReference>
<accession>A0A1W2BU94</accession>
<proteinExistence type="predicted"/>
<evidence type="ECO:0000313" key="6">
    <source>
        <dbReference type="Proteomes" id="UP000192790"/>
    </source>
</evidence>
<dbReference type="InterPro" id="IPR001638">
    <property type="entry name" value="Solute-binding_3/MltF_N"/>
</dbReference>
<protein>
    <submittedName>
        <fullName evidence="5">Polar amino acid transport system substrate-binding protein</fullName>
    </submittedName>
</protein>
<dbReference type="Gene3D" id="3.40.190.10">
    <property type="entry name" value="Periplasmic binding protein-like II"/>
    <property type="match status" value="2"/>
</dbReference>
<reference evidence="5 6" key="1">
    <citation type="submission" date="2017-04" db="EMBL/GenBank/DDBJ databases">
        <authorList>
            <person name="Afonso C.L."/>
            <person name="Miller P.J."/>
            <person name="Scott M.A."/>
            <person name="Spackman E."/>
            <person name="Goraichik I."/>
            <person name="Dimitrov K.M."/>
            <person name="Suarez D.L."/>
            <person name="Swayne D.E."/>
        </authorList>
    </citation>
    <scope>NUCLEOTIDE SEQUENCE [LARGE SCALE GENOMIC DNA]</scope>
    <source>
        <strain evidence="5 6">DSM 12816</strain>
    </source>
</reference>
<dbReference type="InterPro" id="IPR001320">
    <property type="entry name" value="Iontro_rcpt_C"/>
</dbReference>
<evidence type="ECO:0000259" key="3">
    <source>
        <dbReference type="SMART" id="SM00062"/>
    </source>
</evidence>
<dbReference type="SUPFAM" id="SSF53850">
    <property type="entry name" value="Periplasmic binding protein-like II"/>
    <property type="match status" value="1"/>
</dbReference>
<dbReference type="STRING" id="1122930.SAMN02745168_2382"/>
<dbReference type="Pfam" id="PF00497">
    <property type="entry name" value="SBP_bac_3"/>
    <property type="match status" value="1"/>
</dbReference>
<feature type="domain" description="Solute-binding protein family 3/N-terminal" evidence="3">
    <location>
        <begin position="45"/>
        <end position="267"/>
    </location>
</feature>
<evidence type="ECO:0000313" key="5">
    <source>
        <dbReference type="EMBL" id="SMC76469.1"/>
    </source>
</evidence>
<keyword evidence="6" id="KW-1185">Reference proteome</keyword>
<dbReference type="EMBL" id="FWXW01000006">
    <property type="protein sequence ID" value="SMC76469.1"/>
    <property type="molecule type" value="Genomic_DNA"/>
</dbReference>
<dbReference type="AlphaFoldDB" id="A0A1W2BU94"/>
<dbReference type="CDD" id="cd00996">
    <property type="entry name" value="PBP2_AatB_like"/>
    <property type="match status" value="1"/>
</dbReference>
<dbReference type="GO" id="GO:0016020">
    <property type="term" value="C:membrane"/>
    <property type="evidence" value="ECO:0007669"/>
    <property type="project" value="InterPro"/>
</dbReference>
<evidence type="ECO:0000256" key="2">
    <source>
        <dbReference type="SAM" id="SignalP"/>
    </source>
</evidence>
<dbReference type="OrthoDB" id="9775197at2"/>
<evidence type="ECO:0000256" key="1">
    <source>
        <dbReference type="ARBA" id="ARBA00022729"/>
    </source>
</evidence>
<organism evidence="5 6">
    <name type="scientific">Papillibacter cinnamivorans DSM 12816</name>
    <dbReference type="NCBI Taxonomy" id="1122930"/>
    <lineage>
        <taxon>Bacteria</taxon>
        <taxon>Bacillati</taxon>
        <taxon>Bacillota</taxon>
        <taxon>Clostridia</taxon>
        <taxon>Eubacteriales</taxon>
        <taxon>Oscillospiraceae</taxon>
        <taxon>Papillibacter</taxon>
    </lineage>
</organism>
<dbReference type="RefSeq" id="WP_084235059.1">
    <property type="nucleotide sequence ID" value="NZ_FWXW01000006.1"/>
</dbReference>
<dbReference type="SMART" id="SM00079">
    <property type="entry name" value="PBPe"/>
    <property type="match status" value="1"/>
</dbReference>
<dbReference type="GO" id="GO:0015276">
    <property type="term" value="F:ligand-gated monoatomic ion channel activity"/>
    <property type="evidence" value="ECO:0007669"/>
    <property type="project" value="InterPro"/>
</dbReference>
<evidence type="ECO:0000259" key="4">
    <source>
        <dbReference type="SMART" id="SM00079"/>
    </source>
</evidence>
<keyword evidence="1 2" id="KW-0732">Signal</keyword>